<evidence type="ECO:0000256" key="3">
    <source>
        <dbReference type="ARBA" id="ARBA00023136"/>
    </source>
</evidence>
<dbReference type="InterPro" id="IPR050327">
    <property type="entry name" value="Proton-linked_MCT"/>
</dbReference>
<dbReference type="RefSeq" id="WP_342628012.1">
    <property type="nucleotide sequence ID" value="NZ_CP152276.1"/>
</dbReference>
<dbReference type="InterPro" id="IPR020846">
    <property type="entry name" value="MFS_dom"/>
</dbReference>
<dbReference type="PANTHER" id="PTHR11360">
    <property type="entry name" value="MONOCARBOXYLATE TRANSPORTER"/>
    <property type="match status" value="1"/>
</dbReference>
<dbReference type="EMBL" id="CP152276">
    <property type="protein sequence ID" value="XAE42221.1"/>
    <property type="molecule type" value="Genomic_DNA"/>
</dbReference>
<feature type="domain" description="Major facilitator superfamily (MFS) profile" evidence="5">
    <location>
        <begin position="35"/>
        <end position="222"/>
    </location>
</feature>
<protein>
    <submittedName>
        <fullName evidence="6">MFS transporter</fullName>
    </submittedName>
</protein>
<dbReference type="PANTHER" id="PTHR11360:SF290">
    <property type="entry name" value="MONOCARBOXYLATE MFS PERMEASE"/>
    <property type="match status" value="1"/>
</dbReference>
<dbReference type="Pfam" id="PF07690">
    <property type="entry name" value="MFS_1"/>
    <property type="match status" value="1"/>
</dbReference>
<evidence type="ECO:0000313" key="6">
    <source>
        <dbReference type="EMBL" id="XAE42221.1"/>
    </source>
</evidence>
<evidence type="ECO:0000259" key="5">
    <source>
        <dbReference type="PROSITE" id="PS50850"/>
    </source>
</evidence>
<reference evidence="6 7" key="1">
    <citation type="submission" date="2024-04" db="EMBL/GenBank/DDBJ databases">
        <title>Complete genome sequence of Nguyenibacter vanlangesis HBCM-1154, a strain capable of nitrogen fixation, IAA production, and phosphorus solubilization isolated from sugarcane soil.</title>
        <authorList>
            <person name="MY HANH P."/>
        </authorList>
    </citation>
    <scope>NUCLEOTIDE SEQUENCE [LARGE SCALE GENOMIC DNA]</scope>
    <source>
        <strain evidence="6 7">HBCM 1154</strain>
    </source>
</reference>
<accession>A0ABZ3D412</accession>
<feature type="transmembrane region" description="Helical" evidence="4">
    <location>
        <begin position="158"/>
        <end position="178"/>
    </location>
</feature>
<evidence type="ECO:0000256" key="4">
    <source>
        <dbReference type="SAM" id="Phobius"/>
    </source>
</evidence>
<feature type="transmembrane region" description="Helical" evidence="4">
    <location>
        <begin position="31"/>
        <end position="54"/>
    </location>
</feature>
<keyword evidence="1 4" id="KW-0812">Transmembrane</keyword>
<feature type="transmembrane region" description="Helical" evidence="4">
    <location>
        <begin position="66"/>
        <end position="90"/>
    </location>
</feature>
<dbReference type="Proteomes" id="UP001449795">
    <property type="component" value="Chromosome"/>
</dbReference>
<dbReference type="Gene3D" id="1.20.1250.20">
    <property type="entry name" value="MFS general substrate transporter like domains"/>
    <property type="match status" value="1"/>
</dbReference>
<name>A0ABZ3D412_9PROT</name>
<gene>
    <name evidence="6" type="ORF">AAC691_18445</name>
</gene>
<keyword evidence="2 4" id="KW-1133">Transmembrane helix</keyword>
<dbReference type="InterPro" id="IPR036259">
    <property type="entry name" value="MFS_trans_sf"/>
</dbReference>
<organism evidence="6 7">
    <name type="scientific">Nguyenibacter vanlangensis</name>
    <dbReference type="NCBI Taxonomy" id="1216886"/>
    <lineage>
        <taxon>Bacteria</taxon>
        <taxon>Pseudomonadati</taxon>
        <taxon>Pseudomonadota</taxon>
        <taxon>Alphaproteobacteria</taxon>
        <taxon>Acetobacterales</taxon>
        <taxon>Acetobacteraceae</taxon>
        <taxon>Nguyenibacter</taxon>
    </lineage>
</organism>
<evidence type="ECO:0000313" key="7">
    <source>
        <dbReference type="Proteomes" id="UP001449795"/>
    </source>
</evidence>
<feature type="transmembrane region" description="Helical" evidence="4">
    <location>
        <begin position="190"/>
        <end position="211"/>
    </location>
</feature>
<dbReference type="PROSITE" id="PS50850">
    <property type="entry name" value="MFS"/>
    <property type="match status" value="1"/>
</dbReference>
<proteinExistence type="predicted"/>
<sequence>MRPTSEATPAHNHLSLWSLLSIPIAVLKEAAAVPVFWVLFFTFFICGASTNGLIQTHFVPLCGDFGILPVAAAGVLAMMGVFDLFGTVGSGWLSDRFDNRRLLFWYYGLRGLSLVYLPFSDFSLWGLSFFAMFYGLDWIATVPPTLKLTIERFGRDKANIVFGWIFAGHQIGAAAAAYGAGVTRTLLGSYLPAFFVSGMLCLIAALLIIVVSRSPKLGVQPA</sequence>
<dbReference type="InterPro" id="IPR011701">
    <property type="entry name" value="MFS"/>
</dbReference>
<keyword evidence="7" id="KW-1185">Reference proteome</keyword>
<keyword evidence="3 4" id="KW-0472">Membrane</keyword>
<evidence type="ECO:0000256" key="1">
    <source>
        <dbReference type="ARBA" id="ARBA00022692"/>
    </source>
</evidence>
<evidence type="ECO:0000256" key="2">
    <source>
        <dbReference type="ARBA" id="ARBA00022989"/>
    </source>
</evidence>
<dbReference type="SUPFAM" id="SSF103473">
    <property type="entry name" value="MFS general substrate transporter"/>
    <property type="match status" value="1"/>
</dbReference>